<evidence type="ECO:0000256" key="8">
    <source>
        <dbReference type="ARBA" id="ARBA00023012"/>
    </source>
</evidence>
<dbReference type="InterPro" id="IPR036890">
    <property type="entry name" value="HATPase_C_sf"/>
</dbReference>
<dbReference type="EMBL" id="QJJQ01000028">
    <property type="protein sequence ID" value="PXW80409.1"/>
    <property type="molecule type" value="Genomic_DNA"/>
</dbReference>
<keyword evidence="9" id="KW-0472">Membrane</keyword>
<dbReference type="InterPro" id="IPR003594">
    <property type="entry name" value="HATPase_dom"/>
</dbReference>
<evidence type="ECO:0000256" key="3">
    <source>
        <dbReference type="ARBA" id="ARBA00022553"/>
    </source>
</evidence>
<keyword evidence="4" id="KW-0808">Transferase</keyword>
<dbReference type="SMART" id="SM00387">
    <property type="entry name" value="HATPase_c"/>
    <property type="match status" value="1"/>
</dbReference>
<gene>
    <name evidence="11" type="ORF">DFR56_12825</name>
</gene>
<dbReference type="PANTHER" id="PTHR43547">
    <property type="entry name" value="TWO-COMPONENT HISTIDINE KINASE"/>
    <property type="match status" value="1"/>
</dbReference>
<name>A0A2V3VV85_9BACI</name>
<protein>
    <recommendedName>
        <fullName evidence="2">histidine kinase</fullName>
        <ecNumber evidence="2">2.7.13.3</ecNumber>
    </recommendedName>
</protein>
<keyword evidence="3" id="KW-0597">Phosphoprotein</keyword>
<evidence type="ECO:0000256" key="2">
    <source>
        <dbReference type="ARBA" id="ARBA00012438"/>
    </source>
</evidence>
<dbReference type="GO" id="GO:0000155">
    <property type="term" value="F:phosphorelay sensor kinase activity"/>
    <property type="evidence" value="ECO:0007669"/>
    <property type="project" value="TreeGrafter"/>
</dbReference>
<evidence type="ECO:0000256" key="4">
    <source>
        <dbReference type="ARBA" id="ARBA00022679"/>
    </source>
</evidence>
<evidence type="ECO:0000256" key="7">
    <source>
        <dbReference type="ARBA" id="ARBA00022840"/>
    </source>
</evidence>
<sequence length="498" mass="58169">MFIVFLIFLLIASIMVLIVKRNKETFYLFAMCISLALMLTGILVYIAKKGGISREVQNFFYFNLDIKTSIQYFLITLDHLGYLVAIGRYLFPLFLLLLAIHYSMIVWIRRNYWLKRVIFIPPIISLLLYYPDIFRTITKNNLLFQSSIVYFSFTWIVIYIAVSIFLFLYEAYSINMQFFRRQFILIITFIFSLTLLYLLYFEQDPAQVYQFYSSGFIWRNGIYYLKSVLSVPTYTFIVLLNIICAIVGFASLLRYTKDLFESSKEGEIIQRQSKAVTMGASVFVHGIKNQLLTNRVIYKRMERIFANESLDKEQLKHFTDQLAAQNENILLRIESLYNAVKTNQVHLVPVQLKTVIDEALSYYHHKYSNSSIHLQIQLSSSPTLLADKEHLSEAIYNLLVNAYDAIADSTSEKGTIKLHVYSVRLYHVIEVTDSGVGMTKEEMRQICEPFYSNKNSNYNWGMGLYYIRSIANEHFGSLKFESKKGEGSTFYLLLPKFK</sequence>
<evidence type="ECO:0000256" key="1">
    <source>
        <dbReference type="ARBA" id="ARBA00000085"/>
    </source>
</evidence>
<evidence type="ECO:0000259" key="10">
    <source>
        <dbReference type="PROSITE" id="PS50109"/>
    </source>
</evidence>
<proteinExistence type="predicted"/>
<keyword evidence="9" id="KW-0812">Transmembrane</keyword>
<keyword evidence="12" id="KW-1185">Reference proteome</keyword>
<organism evidence="11 12">
    <name type="scientific">Pseudogracilibacillus auburnensis</name>
    <dbReference type="NCBI Taxonomy" id="1494959"/>
    <lineage>
        <taxon>Bacteria</taxon>
        <taxon>Bacillati</taxon>
        <taxon>Bacillota</taxon>
        <taxon>Bacilli</taxon>
        <taxon>Bacillales</taxon>
        <taxon>Bacillaceae</taxon>
        <taxon>Pseudogracilibacillus</taxon>
    </lineage>
</organism>
<dbReference type="PRINTS" id="PR00344">
    <property type="entry name" value="BCTRLSENSOR"/>
</dbReference>
<evidence type="ECO:0000256" key="5">
    <source>
        <dbReference type="ARBA" id="ARBA00022741"/>
    </source>
</evidence>
<evidence type="ECO:0000313" key="11">
    <source>
        <dbReference type="EMBL" id="PXW80409.1"/>
    </source>
</evidence>
<keyword evidence="6 11" id="KW-0418">Kinase</keyword>
<dbReference type="PROSITE" id="PS50109">
    <property type="entry name" value="HIS_KIN"/>
    <property type="match status" value="1"/>
</dbReference>
<feature type="transmembrane region" description="Helical" evidence="9">
    <location>
        <begin position="234"/>
        <end position="255"/>
    </location>
</feature>
<comment type="caution">
    <text evidence="11">The sequence shown here is derived from an EMBL/GenBank/DDBJ whole genome shotgun (WGS) entry which is preliminary data.</text>
</comment>
<feature type="transmembrane region" description="Helical" evidence="9">
    <location>
        <begin position="113"/>
        <end position="130"/>
    </location>
</feature>
<dbReference type="InterPro" id="IPR004358">
    <property type="entry name" value="Sig_transdc_His_kin-like_C"/>
</dbReference>
<comment type="catalytic activity">
    <reaction evidence="1">
        <text>ATP + protein L-histidine = ADP + protein N-phospho-L-histidine.</text>
        <dbReference type="EC" id="2.7.13.3"/>
    </reaction>
</comment>
<dbReference type="OrthoDB" id="9121833at2"/>
<evidence type="ECO:0000256" key="9">
    <source>
        <dbReference type="SAM" id="Phobius"/>
    </source>
</evidence>
<dbReference type="Proteomes" id="UP000247978">
    <property type="component" value="Unassembled WGS sequence"/>
</dbReference>
<keyword evidence="9" id="KW-1133">Transmembrane helix</keyword>
<evidence type="ECO:0000256" key="6">
    <source>
        <dbReference type="ARBA" id="ARBA00022777"/>
    </source>
</evidence>
<evidence type="ECO:0000313" key="12">
    <source>
        <dbReference type="Proteomes" id="UP000247978"/>
    </source>
</evidence>
<feature type="transmembrane region" description="Helical" evidence="9">
    <location>
        <begin position="183"/>
        <end position="201"/>
    </location>
</feature>
<keyword evidence="8" id="KW-0902">Two-component regulatory system</keyword>
<dbReference type="RefSeq" id="WP_110397627.1">
    <property type="nucleotide sequence ID" value="NZ_JBHUHB010000001.1"/>
</dbReference>
<reference evidence="11 12" key="1">
    <citation type="submission" date="2018-05" db="EMBL/GenBank/DDBJ databases">
        <title>Genomic Encyclopedia of Type Strains, Phase IV (KMG-IV): sequencing the most valuable type-strain genomes for metagenomic binning, comparative biology and taxonomic classification.</title>
        <authorList>
            <person name="Goeker M."/>
        </authorList>
    </citation>
    <scope>NUCLEOTIDE SEQUENCE [LARGE SCALE GENOMIC DNA]</scope>
    <source>
        <strain evidence="11 12">DSM 28556</strain>
    </source>
</reference>
<accession>A0A2V3VV85</accession>
<keyword evidence="5" id="KW-0547">Nucleotide-binding</keyword>
<keyword evidence="7" id="KW-0067">ATP-binding</keyword>
<feature type="transmembrane region" description="Helical" evidence="9">
    <location>
        <begin position="150"/>
        <end position="171"/>
    </location>
</feature>
<dbReference type="PANTHER" id="PTHR43547:SF2">
    <property type="entry name" value="HYBRID SIGNAL TRANSDUCTION HISTIDINE KINASE C"/>
    <property type="match status" value="1"/>
</dbReference>
<dbReference type="Gene3D" id="3.30.565.10">
    <property type="entry name" value="Histidine kinase-like ATPase, C-terminal domain"/>
    <property type="match status" value="1"/>
</dbReference>
<feature type="transmembrane region" description="Helical" evidence="9">
    <location>
        <begin position="26"/>
        <end position="47"/>
    </location>
</feature>
<dbReference type="InterPro" id="IPR005467">
    <property type="entry name" value="His_kinase_dom"/>
</dbReference>
<dbReference type="SUPFAM" id="SSF55874">
    <property type="entry name" value="ATPase domain of HSP90 chaperone/DNA topoisomerase II/histidine kinase"/>
    <property type="match status" value="1"/>
</dbReference>
<dbReference type="AlphaFoldDB" id="A0A2V3VV85"/>
<dbReference type="GO" id="GO:0005524">
    <property type="term" value="F:ATP binding"/>
    <property type="evidence" value="ECO:0007669"/>
    <property type="project" value="UniProtKB-KW"/>
</dbReference>
<dbReference type="EC" id="2.7.13.3" evidence="2"/>
<feature type="transmembrane region" description="Helical" evidence="9">
    <location>
        <begin position="89"/>
        <end position="108"/>
    </location>
</feature>
<dbReference type="Pfam" id="PF02518">
    <property type="entry name" value="HATPase_c"/>
    <property type="match status" value="1"/>
</dbReference>
<feature type="transmembrane region" description="Helical" evidence="9">
    <location>
        <begin position="59"/>
        <end position="77"/>
    </location>
</feature>
<feature type="domain" description="Histidine kinase" evidence="10">
    <location>
        <begin position="282"/>
        <end position="498"/>
    </location>
</feature>